<dbReference type="CDD" id="cd17324">
    <property type="entry name" value="MFS_NepI_like"/>
    <property type="match status" value="1"/>
</dbReference>
<dbReference type="InterPro" id="IPR020846">
    <property type="entry name" value="MFS_dom"/>
</dbReference>
<dbReference type="Gene3D" id="1.20.1250.20">
    <property type="entry name" value="MFS general substrate transporter like domains"/>
    <property type="match status" value="1"/>
</dbReference>
<feature type="transmembrane region" description="Helical" evidence="4">
    <location>
        <begin position="41"/>
        <end position="60"/>
    </location>
</feature>
<name>L0DB21_SINAD</name>
<protein>
    <submittedName>
        <fullName evidence="6">Arabinose efflux permease family protein</fullName>
    </submittedName>
</protein>
<dbReference type="PANTHER" id="PTHR42910:SF1">
    <property type="entry name" value="MAJOR FACILITATOR SUPERFAMILY (MFS) PROFILE DOMAIN-CONTAINING PROTEIN"/>
    <property type="match status" value="1"/>
</dbReference>
<dbReference type="AlphaFoldDB" id="L0DB21"/>
<evidence type="ECO:0000256" key="2">
    <source>
        <dbReference type="ARBA" id="ARBA00022989"/>
    </source>
</evidence>
<dbReference type="InterPro" id="IPR036259">
    <property type="entry name" value="MFS_trans_sf"/>
</dbReference>
<feature type="transmembrane region" description="Helical" evidence="4">
    <location>
        <begin position="72"/>
        <end position="95"/>
    </location>
</feature>
<keyword evidence="2 4" id="KW-1133">Transmembrane helix</keyword>
<dbReference type="eggNOG" id="COG2814">
    <property type="taxonomic scope" value="Bacteria"/>
</dbReference>
<feature type="transmembrane region" description="Helical" evidence="4">
    <location>
        <begin position="164"/>
        <end position="183"/>
    </location>
</feature>
<dbReference type="RefSeq" id="WP_015245589.1">
    <property type="nucleotide sequence ID" value="NC_019892.1"/>
</dbReference>
<evidence type="ECO:0000259" key="5">
    <source>
        <dbReference type="PROSITE" id="PS50850"/>
    </source>
</evidence>
<evidence type="ECO:0000313" key="6">
    <source>
        <dbReference type="EMBL" id="AGA26422.1"/>
    </source>
</evidence>
<feature type="transmembrane region" description="Helical" evidence="4">
    <location>
        <begin position="131"/>
        <end position="157"/>
    </location>
</feature>
<accession>L0DB21</accession>
<dbReference type="KEGG" id="saci:Sinac_2087"/>
<evidence type="ECO:0000313" key="7">
    <source>
        <dbReference type="Proteomes" id="UP000010798"/>
    </source>
</evidence>
<keyword evidence="7" id="KW-1185">Reference proteome</keyword>
<evidence type="ECO:0000256" key="1">
    <source>
        <dbReference type="ARBA" id="ARBA00022692"/>
    </source>
</evidence>
<feature type="transmembrane region" description="Helical" evidence="4">
    <location>
        <begin position="330"/>
        <end position="348"/>
    </location>
</feature>
<feature type="transmembrane region" description="Helical" evidence="4">
    <location>
        <begin position="274"/>
        <end position="293"/>
    </location>
</feature>
<dbReference type="PROSITE" id="PS50850">
    <property type="entry name" value="MFS"/>
    <property type="match status" value="1"/>
</dbReference>
<sequence>MSVENRSKSSTGGISESRVEPLRRELIVAESAPPPALSRSVVILFAIAAGLSVANVYFAHPLLDAVANEFRISHASVGLVVAATQTGYALGLLLLVPLGDLLDRRRLIVSQLLLSALALIIVAFAPTIGVLLVSMVTVGLLAVVVQTLVAFAASLAAPTERGQVVGTVTSGVVLGILLARVVAGLLADLAGWRSVYLTSAVVTFLMAVVLFRILPDHQPAGSRPSYPQLLRSVFALFVEEPILRIRAGIALLIFASFSVFWTSLVLVLSAPPLSMSQTAIGMFGLAGVAGALAAGRTGGLVDRGWAHWTTGLGLSLLLVSWIPIGFTQQSLAALIVGVILLDLAIQAVHVTNQSLIFTVRPEARSRLVAGYMVFYSLGSGLGSLTSTLAFASSGWTGVCLLGASYSTLALLFWAITLRSAALTPASASCSQLARGTCLDA</sequence>
<feature type="transmembrane region" description="Helical" evidence="4">
    <location>
        <begin position="249"/>
        <end position="268"/>
    </location>
</feature>
<dbReference type="InterPro" id="IPR011701">
    <property type="entry name" value="MFS"/>
</dbReference>
<dbReference type="Proteomes" id="UP000010798">
    <property type="component" value="Chromosome"/>
</dbReference>
<dbReference type="EMBL" id="CP003364">
    <property type="protein sequence ID" value="AGA26422.1"/>
    <property type="molecule type" value="Genomic_DNA"/>
</dbReference>
<dbReference type="PANTHER" id="PTHR42910">
    <property type="entry name" value="TRANSPORTER SCO4007-RELATED"/>
    <property type="match status" value="1"/>
</dbReference>
<feature type="transmembrane region" description="Helical" evidence="4">
    <location>
        <begin position="107"/>
        <end position="125"/>
    </location>
</feature>
<dbReference type="Pfam" id="PF07690">
    <property type="entry name" value="MFS_1"/>
    <property type="match status" value="1"/>
</dbReference>
<dbReference type="OrthoDB" id="9815356at2"/>
<dbReference type="HOGENOM" id="CLU_001265_23_0_0"/>
<evidence type="ECO:0000256" key="3">
    <source>
        <dbReference type="ARBA" id="ARBA00023136"/>
    </source>
</evidence>
<keyword evidence="3 4" id="KW-0472">Membrane</keyword>
<feature type="transmembrane region" description="Helical" evidence="4">
    <location>
        <begin position="305"/>
        <end position="324"/>
    </location>
</feature>
<keyword evidence="1 4" id="KW-0812">Transmembrane</keyword>
<evidence type="ECO:0000256" key="4">
    <source>
        <dbReference type="SAM" id="Phobius"/>
    </source>
</evidence>
<feature type="transmembrane region" description="Helical" evidence="4">
    <location>
        <begin position="395"/>
        <end position="415"/>
    </location>
</feature>
<gene>
    <name evidence="6" type="ordered locus">Sinac_2087</name>
</gene>
<proteinExistence type="predicted"/>
<dbReference type="SUPFAM" id="SSF103473">
    <property type="entry name" value="MFS general substrate transporter"/>
    <property type="match status" value="1"/>
</dbReference>
<feature type="domain" description="Major facilitator superfamily (MFS) profile" evidence="5">
    <location>
        <begin position="41"/>
        <end position="421"/>
    </location>
</feature>
<feature type="transmembrane region" description="Helical" evidence="4">
    <location>
        <begin position="368"/>
        <end position="389"/>
    </location>
</feature>
<reference evidence="6 7" key="1">
    <citation type="submission" date="2012-02" db="EMBL/GenBank/DDBJ databases">
        <title>Complete sequence of chromosome of Singulisphaera acidiphila DSM 18658.</title>
        <authorList>
            <consortium name="US DOE Joint Genome Institute (JGI-PGF)"/>
            <person name="Lucas S."/>
            <person name="Copeland A."/>
            <person name="Lapidus A."/>
            <person name="Glavina del Rio T."/>
            <person name="Dalin E."/>
            <person name="Tice H."/>
            <person name="Bruce D."/>
            <person name="Goodwin L."/>
            <person name="Pitluck S."/>
            <person name="Peters L."/>
            <person name="Ovchinnikova G."/>
            <person name="Chertkov O."/>
            <person name="Kyrpides N."/>
            <person name="Mavromatis K."/>
            <person name="Ivanova N."/>
            <person name="Brettin T."/>
            <person name="Detter J.C."/>
            <person name="Han C."/>
            <person name="Larimer F."/>
            <person name="Land M."/>
            <person name="Hauser L."/>
            <person name="Markowitz V."/>
            <person name="Cheng J.-F."/>
            <person name="Hugenholtz P."/>
            <person name="Woyke T."/>
            <person name="Wu D."/>
            <person name="Tindall B."/>
            <person name="Pomrenke H."/>
            <person name="Brambilla E."/>
            <person name="Klenk H.-P."/>
            <person name="Eisen J.A."/>
        </authorList>
    </citation>
    <scope>NUCLEOTIDE SEQUENCE [LARGE SCALE GENOMIC DNA]</scope>
    <source>
        <strain evidence="7">ATCC BAA-1392 / DSM 18658 / VKM B-2454 / MOB10</strain>
    </source>
</reference>
<dbReference type="GO" id="GO:0022857">
    <property type="term" value="F:transmembrane transporter activity"/>
    <property type="evidence" value="ECO:0007669"/>
    <property type="project" value="InterPro"/>
</dbReference>
<organism evidence="6 7">
    <name type="scientific">Singulisphaera acidiphila (strain ATCC BAA-1392 / DSM 18658 / VKM B-2454 / MOB10)</name>
    <dbReference type="NCBI Taxonomy" id="886293"/>
    <lineage>
        <taxon>Bacteria</taxon>
        <taxon>Pseudomonadati</taxon>
        <taxon>Planctomycetota</taxon>
        <taxon>Planctomycetia</taxon>
        <taxon>Isosphaerales</taxon>
        <taxon>Isosphaeraceae</taxon>
        <taxon>Singulisphaera</taxon>
    </lineage>
</organism>
<feature type="transmembrane region" description="Helical" evidence="4">
    <location>
        <begin position="195"/>
        <end position="214"/>
    </location>
</feature>